<sequence>MRIIYSIFFFSLTLFFCLNTRAQSTGSAAKENYFESPLEIPLILSGTFGELRSNHFHSGLDIKTHQRIGLNVLASASGYVSRIKISHFGYGKAIYIKHPNGLTTVYGHLNKFAPHIQKYIRKVQYEKEQYEVEVFPKANELPVEQGELIALSGNSGGSGGPHLHFEIRDEAQKPMNALNFGFTVPDNHAPLLEGLYAYTLDENSHIESQQGRIQLRPIHKGNHRYTTEPIQAYGKIGFGVISRDLLNNAYNKNGIYKIQTYLNGEKIFTASFDIFSFAESRYINRFIDYEFYKSDKKKIQKLFIEKNNPLSLLEHTGNNGLINLEEELDYNYKIVITDFANNTTEITLPIQAKKRDKKEIKTPTPLKTDYLVKANHAIAFEEGIYDIYIPKNALYDDTYLDIKAEEDYIKIHNDKTPLHKNFTLGIDVSDYKTEDKEKMYIARLTDWGKAYYVKTYKKPNRFTIRTRTFGKYTLKQDWEGPKIEPVNFVHKKWMSKEKVLQFKIEDELTNIQAYRATVNGKFILMEYDYKTNMLTHYFEDGAVVDTENHLQLIVIDNVGNSTTFEGIFYRKTKS</sequence>
<organism evidence="3 4">
    <name type="scientific">Mesonia sediminis</name>
    <dbReference type="NCBI Taxonomy" id="1703946"/>
    <lineage>
        <taxon>Bacteria</taxon>
        <taxon>Pseudomonadati</taxon>
        <taxon>Bacteroidota</taxon>
        <taxon>Flavobacteriia</taxon>
        <taxon>Flavobacteriales</taxon>
        <taxon>Flavobacteriaceae</taxon>
        <taxon>Mesonia</taxon>
    </lineage>
</organism>
<keyword evidence="1" id="KW-0732">Signal</keyword>
<dbReference type="Pfam" id="PF01551">
    <property type="entry name" value="Peptidase_M23"/>
    <property type="match status" value="1"/>
</dbReference>
<dbReference type="Gene3D" id="2.70.70.10">
    <property type="entry name" value="Glucose Permease (Domain IIA)"/>
    <property type="match status" value="1"/>
</dbReference>
<dbReference type="EMBL" id="JBHULZ010000023">
    <property type="protein sequence ID" value="MFD2697342.1"/>
    <property type="molecule type" value="Genomic_DNA"/>
</dbReference>
<dbReference type="InterPro" id="IPR011055">
    <property type="entry name" value="Dup_hybrid_motif"/>
</dbReference>
<dbReference type="PANTHER" id="PTHR21666">
    <property type="entry name" value="PEPTIDASE-RELATED"/>
    <property type="match status" value="1"/>
</dbReference>
<dbReference type="Proteomes" id="UP001597357">
    <property type="component" value="Unassembled WGS sequence"/>
</dbReference>
<proteinExistence type="predicted"/>
<dbReference type="RefSeq" id="WP_379045018.1">
    <property type="nucleotide sequence ID" value="NZ_JBHULZ010000023.1"/>
</dbReference>
<keyword evidence="3" id="KW-0378">Hydrolase</keyword>
<evidence type="ECO:0000259" key="2">
    <source>
        <dbReference type="Pfam" id="PF01551"/>
    </source>
</evidence>
<dbReference type="SUPFAM" id="SSF51261">
    <property type="entry name" value="Duplicated hybrid motif"/>
    <property type="match status" value="1"/>
</dbReference>
<dbReference type="PANTHER" id="PTHR21666:SF285">
    <property type="entry name" value="M23 FAMILY METALLOPEPTIDASE"/>
    <property type="match status" value="1"/>
</dbReference>
<name>A0ABW5SF76_9FLAO</name>
<keyword evidence="4" id="KW-1185">Reference proteome</keyword>
<dbReference type="InterPro" id="IPR016047">
    <property type="entry name" value="M23ase_b-sheet_dom"/>
</dbReference>
<dbReference type="InterPro" id="IPR050570">
    <property type="entry name" value="Cell_wall_metabolism_enzyme"/>
</dbReference>
<comment type="caution">
    <text evidence="3">The sequence shown here is derived from an EMBL/GenBank/DDBJ whole genome shotgun (WGS) entry which is preliminary data.</text>
</comment>
<dbReference type="EC" id="3.4.24.-" evidence="3"/>
<dbReference type="CDD" id="cd12797">
    <property type="entry name" value="M23_peptidase"/>
    <property type="match status" value="1"/>
</dbReference>
<feature type="domain" description="M23ase beta-sheet core" evidence="2">
    <location>
        <begin position="56"/>
        <end position="118"/>
    </location>
</feature>
<feature type="chain" id="PRO_5045104736" evidence="1">
    <location>
        <begin position="23"/>
        <end position="574"/>
    </location>
</feature>
<accession>A0ABW5SF76</accession>
<feature type="signal peptide" evidence="1">
    <location>
        <begin position="1"/>
        <end position="22"/>
    </location>
</feature>
<evidence type="ECO:0000313" key="4">
    <source>
        <dbReference type="Proteomes" id="UP001597357"/>
    </source>
</evidence>
<reference evidence="4" key="1">
    <citation type="journal article" date="2019" name="Int. J. Syst. Evol. Microbiol.">
        <title>The Global Catalogue of Microorganisms (GCM) 10K type strain sequencing project: providing services to taxonomists for standard genome sequencing and annotation.</title>
        <authorList>
            <consortium name="The Broad Institute Genomics Platform"/>
            <consortium name="The Broad Institute Genome Sequencing Center for Infectious Disease"/>
            <person name="Wu L."/>
            <person name="Ma J."/>
        </authorList>
    </citation>
    <scope>NUCLEOTIDE SEQUENCE [LARGE SCALE GENOMIC DNA]</scope>
    <source>
        <strain evidence="4">KCTC 42255</strain>
    </source>
</reference>
<evidence type="ECO:0000256" key="1">
    <source>
        <dbReference type="SAM" id="SignalP"/>
    </source>
</evidence>
<gene>
    <name evidence="3" type="ORF">ACFSQ0_05010</name>
</gene>
<protein>
    <submittedName>
        <fullName evidence="3">M23 family metallopeptidase</fullName>
        <ecNumber evidence="3">3.4.24.-</ecNumber>
    </submittedName>
</protein>
<dbReference type="GO" id="GO:0016787">
    <property type="term" value="F:hydrolase activity"/>
    <property type="evidence" value="ECO:0007669"/>
    <property type="project" value="UniProtKB-KW"/>
</dbReference>
<evidence type="ECO:0000313" key="3">
    <source>
        <dbReference type="EMBL" id="MFD2697342.1"/>
    </source>
</evidence>